<dbReference type="Proteomes" id="UP000318331">
    <property type="component" value="Unassembled WGS sequence"/>
</dbReference>
<dbReference type="Gene3D" id="3.30.160.100">
    <property type="entry name" value="Ribosome hibernation promotion factor-like"/>
    <property type="match status" value="1"/>
</dbReference>
<dbReference type="InterPro" id="IPR038416">
    <property type="entry name" value="Ribosom_S30AE_C_sf"/>
</dbReference>
<dbReference type="AlphaFoldDB" id="A0A543I4X5"/>
<evidence type="ECO:0000313" key="4">
    <source>
        <dbReference type="EMBL" id="TQM65653.1"/>
    </source>
</evidence>
<reference evidence="4 5" key="1">
    <citation type="submission" date="2019-06" db="EMBL/GenBank/DDBJ databases">
        <title>Sequencing the genomes of 1000 actinobacteria strains.</title>
        <authorList>
            <person name="Klenk H.-P."/>
        </authorList>
    </citation>
    <scope>NUCLEOTIDE SEQUENCE [LARGE SCALE GENOMIC DNA]</scope>
    <source>
        <strain evidence="4 5">DSM 18031</strain>
    </source>
</reference>
<dbReference type="PANTHER" id="PTHR33231">
    <property type="entry name" value="30S RIBOSOMAL PROTEIN"/>
    <property type="match status" value="1"/>
</dbReference>
<dbReference type="EMBL" id="VFPN01000001">
    <property type="protein sequence ID" value="TQM65653.1"/>
    <property type="molecule type" value="Genomic_DNA"/>
</dbReference>
<proteinExistence type="inferred from homology"/>
<keyword evidence="5" id="KW-1185">Reference proteome</keyword>
<dbReference type="OrthoDB" id="9794975at2"/>
<dbReference type="InterPro" id="IPR003489">
    <property type="entry name" value="RHF/RaiA"/>
</dbReference>
<dbReference type="RefSeq" id="WP_141915498.1">
    <property type="nucleotide sequence ID" value="NZ_BAAAYS010000001.1"/>
</dbReference>
<accession>A0A543I4X5</accession>
<name>A0A543I4X5_9MICO</name>
<comment type="caution">
    <text evidence="4">The sequence shown here is derived from an EMBL/GenBank/DDBJ whole genome shotgun (WGS) entry which is preliminary data.</text>
</comment>
<dbReference type="NCBIfam" id="TIGR00741">
    <property type="entry name" value="yfiA"/>
    <property type="match status" value="1"/>
</dbReference>
<dbReference type="InterPro" id="IPR036567">
    <property type="entry name" value="RHF-like"/>
</dbReference>
<comment type="subcellular location">
    <subcellularLocation>
        <location evidence="2">Cytoplasm</location>
    </subcellularLocation>
</comment>
<dbReference type="SUPFAM" id="SSF69754">
    <property type="entry name" value="Ribosome binding protein Y (YfiA homologue)"/>
    <property type="match status" value="1"/>
</dbReference>
<evidence type="ECO:0000313" key="5">
    <source>
        <dbReference type="Proteomes" id="UP000318331"/>
    </source>
</evidence>
<dbReference type="PANTHER" id="PTHR33231:SF1">
    <property type="entry name" value="30S RIBOSOMAL PROTEIN"/>
    <property type="match status" value="1"/>
</dbReference>
<dbReference type="HAMAP" id="MF_00839">
    <property type="entry name" value="HPF"/>
    <property type="match status" value="1"/>
</dbReference>
<evidence type="ECO:0000256" key="2">
    <source>
        <dbReference type="HAMAP-Rule" id="MF_00839"/>
    </source>
</evidence>
<dbReference type="InterPro" id="IPR032528">
    <property type="entry name" value="Ribosom_S30AE_C"/>
</dbReference>
<dbReference type="InterPro" id="IPR050574">
    <property type="entry name" value="HPF/YfiA_ribosome-assoc"/>
</dbReference>
<dbReference type="Pfam" id="PF16321">
    <property type="entry name" value="Ribosom_S30AE_C"/>
    <property type="match status" value="1"/>
</dbReference>
<protein>
    <recommendedName>
        <fullName evidence="2">Ribosome hibernation promoting factor</fullName>
        <shortName evidence="2">HPF</shortName>
    </recommendedName>
</protein>
<keyword evidence="1 2" id="KW-0810">Translation regulation</keyword>
<dbReference type="GO" id="GO:0022627">
    <property type="term" value="C:cytosolic small ribosomal subunit"/>
    <property type="evidence" value="ECO:0007669"/>
    <property type="project" value="TreeGrafter"/>
</dbReference>
<feature type="domain" description="Sigma 54 modulation/S30EA ribosomal protein C-terminal" evidence="3">
    <location>
        <begin position="153"/>
        <end position="206"/>
    </location>
</feature>
<evidence type="ECO:0000259" key="3">
    <source>
        <dbReference type="Pfam" id="PF16321"/>
    </source>
</evidence>
<keyword evidence="2" id="KW-0963">Cytoplasm</keyword>
<dbReference type="GO" id="GO:0045900">
    <property type="term" value="P:negative regulation of translational elongation"/>
    <property type="evidence" value="ECO:0007669"/>
    <property type="project" value="TreeGrafter"/>
</dbReference>
<comment type="similarity">
    <text evidence="2">Belongs to the HPF/YfiA ribosome-associated protein family. Long HPF subfamily.</text>
</comment>
<comment type="subunit">
    <text evidence="2">Interacts with 100S ribosomes.</text>
</comment>
<gene>
    <name evidence="2" type="primary">hpf</name>
    <name evidence="4" type="ORF">FB466_0462</name>
</gene>
<sequence>MEVNIRGRNVGITDRFETYARAKTDKISTLDERAQVLEIKVSRQSDRSPSNGDRVELTLIGPGPVVRAESDGSDKYSAFDTAMGRLIERIRRAKDRKKERRGRGRTSLGEAANADFSVVDITPADVEVIDRVSTGSIPAVSDSAAAGDESYSPVVIRSKEFPATYLTVEEAVDQMELVGHDFYLFVEVRSQKPSVVYRRKGWDYGVIGLNDAASVGAVGG</sequence>
<dbReference type="GO" id="GO:0043024">
    <property type="term" value="F:ribosomal small subunit binding"/>
    <property type="evidence" value="ECO:0007669"/>
    <property type="project" value="TreeGrafter"/>
</dbReference>
<dbReference type="Gene3D" id="3.30.505.50">
    <property type="entry name" value="Sigma 54 modulation/S30EA ribosomal protein, C-terminal domain"/>
    <property type="match status" value="1"/>
</dbReference>
<dbReference type="Pfam" id="PF02482">
    <property type="entry name" value="Ribosomal_S30AE"/>
    <property type="match status" value="1"/>
</dbReference>
<evidence type="ECO:0000256" key="1">
    <source>
        <dbReference type="ARBA" id="ARBA00022845"/>
    </source>
</evidence>
<dbReference type="InterPro" id="IPR034694">
    <property type="entry name" value="HPF_long/plastid"/>
</dbReference>
<organism evidence="4 5">
    <name type="scientific">Klugiella xanthotipulae</name>
    <dbReference type="NCBI Taxonomy" id="244735"/>
    <lineage>
        <taxon>Bacteria</taxon>
        <taxon>Bacillati</taxon>
        <taxon>Actinomycetota</taxon>
        <taxon>Actinomycetes</taxon>
        <taxon>Micrococcales</taxon>
        <taxon>Microbacteriaceae</taxon>
        <taxon>Klugiella</taxon>
    </lineage>
</organism>
<comment type="function">
    <text evidence="2">Required for dimerization of active 70S ribosomes into 100S ribosomes in stationary phase; 100S ribosomes are translationally inactive and sometimes present during exponential growth.</text>
</comment>